<dbReference type="AlphaFoldDB" id="A0AA96JRP3"/>
<dbReference type="RefSeq" id="WP_312642568.1">
    <property type="nucleotide sequence ID" value="NZ_CP116967.1"/>
</dbReference>
<name>A0AA96JRP3_9BACT</name>
<dbReference type="Proteomes" id="UP001302719">
    <property type="component" value="Chromosome"/>
</dbReference>
<evidence type="ECO:0000313" key="1">
    <source>
        <dbReference type="EMBL" id="WNM57732.1"/>
    </source>
</evidence>
<gene>
    <name evidence="1" type="ORF">PP769_17440</name>
</gene>
<dbReference type="EMBL" id="CP116967">
    <property type="protein sequence ID" value="WNM57732.1"/>
    <property type="molecule type" value="Genomic_DNA"/>
</dbReference>
<reference evidence="1 2" key="1">
    <citation type="submission" date="2023-01" db="EMBL/GenBank/DDBJ databases">
        <title>Cultivation and genomic characterization of new, ubiquitous marine nitrite-oxidizing bacteria from the Nitrospirales.</title>
        <authorList>
            <person name="Mueller A.J."/>
            <person name="Daebeler A."/>
            <person name="Herbold C.W."/>
            <person name="Kirkegaard R.H."/>
            <person name="Daims H."/>
        </authorList>
    </citation>
    <scope>NUCLEOTIDE SEQUENCE [LARGE SCALE GENOMIC DNA]</scope>
    <source>
        <strain evidence="1 2">VA</strain>
    </source>
</reference>
<proteinExistence type="predicted"/>
<dbReference type="KEGG" id="nall:PP769_17440"/>
<evidence type="ECO:0000313" key="2">
    <source>
        <dbReference type="Proteomes" id="UP001302719"/>
    </source>
</evidence>
<accession>A0AA96JRP3</accession>
<protein>
    <submittedName>
        <fullName evidence="1">Uncharacterized protein</fullName>
    </submittedName>
</protein>
<sequence>MGFFHYPIAVLLILALFGCGGPVSRTIDAQIKAESGGNGVDLRQVSGFDWDKLLVFGPYSYPTQICHEIGLSASECDNAKLKDVDEGQHLIVFLVGGRVTYHEEVSRRIVNFDEDILAKPIAKSEAMFLLERGSGGSPYLMHPMASKRALQLKRDEGAHL</sequence>
<keyword evidence="2" id="KW-1185">Reference proteome</keyword>
<organism evidence="1 2">
    <name type="scientific">Candidatus Nitrospira allomarina</name>
    <dbReference type="NCBI Taxonomy" id="3020900"/>
    <lineage>
        <taxon>Bacteria</taxon>
        <taxon>Pseudomonadati</taxon>
        <taxon>Nitrospirota</taxon>
        <taxon>Nitrospiria</taxon>
        <taxon>Nitrospirales</taxon>
        <taxon>Nitrospiraceae</taxon>
        <taxon>Nitrospira</taxon>
    </lineage>
</organism>